<feature type="domain" description="AB hydrolase-1" evidence="1">
    <location>
        <begin position="38"/>
        <end position="304"/>
    </location>
</feature>
<accession>A0ABP9SSA3</accession>
<dbReference type="SUPFAM" id="SSF53474">
    <property type="entry name" value="alpha/beta-Hydrolases"/>
    <property type="match status" value="1"/>
</dbReference>
<dbReference type="InterPro" id="IPR029058">
    <property type="entry name" value="AB_hydrolase_fold"/>
</dbReference>
<dbReference type="Proteomes" id="UP001501570">
    <property type="component" value="Unassembled WGS sequence"/>
</dbReference>
<reference evidence="3" key="1">
    <citation type="journal article" date="2019" name="Int. J. Syst. Evol. Microbiol.">
        <title>The Global Catalogue of Microorganisms (GCM) 10K type strain sequencing project: providing services to taxonomists for standard genome sequencing and annotation.</title>
        <authorList>
            <consortium name="The Broad Institute Genomics Platform"/>
            <consortium name="The Broad Institute Genome Sequencing Center for Infectious Disease"/>
            <person name="Wu L."/>
            <person name="Ma J."/>
        </authorList>
    </citation>
    <scope>NUCLEOTIDE SEQUENCE [LARGE SCALE GENOMIC DNA]</scope>
    <source>
        <strain evidence="3">JCM 18304</strain>
    </source>
</reference>
<evidence type="ECO:0000313" key="2">
    <source>
        <dbReference type="EMBL" id="GAA5199798.1"/>
    </source>
</evidence>
<evidence type="ECO:0000313" key="3">
    <source>
        <dbReference type="Proteomes" id="UP001501570"/>
    </source>
</evidence>
<protein>
    <submittedName>
        <fullName evidence="2">Alpha/beta hydrolase</fullName>
    </submittedName>
</protein>
<comment type="caution">
    <text evidence="2">The sequence shown here is derived from an EMBL/GenBank/DDBJ whole genome shotgun (WGS) entry which is preliminary data.</text>
</comment>
<dbReference type="Pfam" id="PF12697">
    <property type="entry name" value="Abhydrolase_6"/>
    <property type="match status" value="1"/>
</dbReference>
<proteinExistence type="predicted"/>
<keyword evidence="3" id="KW-1185">Reference proteome</keyword>
<sequence length="316" mass="33053">MHVLNVRLADPGPAAYHLWGKLCQRRGSAPRAVQVLQPGGTYNHTYWDSTYRGGILSYVNAATAAGYATFTFDRIGTGNSTIPPYDVMSLDGEAVALHDVVTALRSGALGHRSFSHVISVGHSFSSGVAAAEAARYDDVDGLIDTSLAHAESDAAAAFLPTANYEAGLDPKFAGRGLDGYLTTIPGERGFYHSPKTSNADIIALDEANKDIHSGAEGPEIAAFAQPPTPAEAITQRVTVPVLLMLGGDDNLSCGAGAIDCSSAGNVRAHEAPYWHGSAANVTFTVLPGVGHSIQLSTAEPVAAAIMLAWSWRIARP</sequence>
<name>A0ABP9SSA3_9ACTN</name>
<gene>
    <name evidence="2" type="ORF">GCM10023322_76260</name>
</gene>
<dbReference type="Gene3D" id="3.40.50.1820">
    <property type="entry name" value="alpha/beta hydrolase"/>
    <property type="match status" value="1"/>
</dbReference>
<dbReference type="EMBL" id="BAABJQ010000039">
    <property type="protein sequence ID" value="GAA5199798.1"/>
    <property type="molecule type" value="Genomic_DNA"/>
</dbReference>
<dbReference type="GO" id="GO:0016787">
    <property type="term" value="F:hydrolase activity"/>
    <property type="evidence" value="ECO:0007669"/>
    <property type="project" value="UniProtKB-KW"/>
</dbReference>
<organism evidence="2 3">
    <name type="scientific">Rugosimonospora acidiphila</name>
    <dbReference type="NCBI Taxonomy" id="556531"/>
    <lineage>
        <taxon>Bacteria</taxon>
        <taxon>Bacillati</taxon>
        <taxon>Actinomycetota</taxon>
        <taxon>Actinomycetes</taxon>
        <taxon>Micromonosporales</taxon>
        <taxon>Micromonosporaceae</taxon>
        <taxon>Rugosimonospora</taxon>
    </lineage>
</organism>
<dbReference type="InterPro" id="IPR000073">
    <property type="entry name" value="AB_hydrolase_1"/>
</dbReference>
<keyword evidence="2" id="KW-0378">Hydrolase</keyword>
<evidence type="ECO:0000259" key="1">
    <source>
        <dbReference type="Pfam" id="PF12697"/>
    </source>
</evidence>